<organism evidence="1 2">
    <name type="scientific">Streptomyces alboflavus</name>
    <dbReference type="NCBI Taxonomy" id="67267"/>
    <lineage>
        <taxon>Bacteria</taxon>
        <taxon>Bacillati</taxon>
        <taxon>Actinomycetota</taxon>
        <taxon>Actinomycetes</taxon>
        <taxon>Kitasatosporales</taxon>
        <taxon>Streptomycetaceae</taxon>
        <taxon>Streptomyces</taxon>
    </lineage>
</organism>
<dbReference type="AlphaFoldDB" id="A0A1Z1WJ98"/>
<dbReference type="EMBL" id="CP021748">
    <property type="protein sequence ID" value="ARX86523.1"/>
    <property type="molecule type" value="Genomic_DNA"/>
</dbReference>
<sequence length="50" mass="5232">MSRRCGTLAGLLEKAGNEQLKTDDSVRAAIGNLRIAYDDTPAVGGQGKGR</sequence>
<dbReference type="STRING" id="67267.GCA_000716675_06124"/>
<reference evidence="1 2" key="1">
    <citation type="submission" date="2017-05" db="EMBL/GenBank/DDBJ databases">
        <title>Streptomyces alboflavus Genome sequencing and assembly.</title>
        <authorList>
            <person name="Wang Y."/>
            <person name="Du B."/>
            <person name="Ding Y."/>
            <person name="Liu H."/>
            <person name="Hou Q."/>
            <person name="Liu K."/>
            <person name="Wang C."/>
            <person name="Yao L."/>
        </authorList>
    </citation>
    <scope>NUCLEOTIDE SEQUENCE [LARGE SCALE GENOMIC DNA]</scope>
    <source>
        <strain evidence="1 2">MDJK44</strain>
    </source>
</reference>
<gene>
    <name evidence="1" type="ORF">SMD44_05995</name>
</gene>
<dbReference type="eggNOG" id="ENOG5030ATV">
    <property type="taxonomic scope" value="Bacteria"/>
</dbReference>
<dbReference type="RefSeq" id="WP_335756096.1">
    <property type="nucleotide sequence ID" value="NZ_CP021748.1"/>
</dbReference>
<proteinExistence type="predicted"/>
<keyword evidence="2" id="KW-1185">Reference proteome</keyword>
<protein>
    <submittedName>
        <fullName evidence="1">Uncharacterized protein</fullName>
    </submittedName>
</protein>
<dbReference type="Proteomes" id="UP000195880">
    <property type="component" value="Chromosome"/>
</dbReference>
<evidence type="ECO:0000313" key="2">
    <source>
        <dbReference type="Proteomes" id="UP000195880"/>
    </source>
</evidence>
<evidence type="ECO:0000313" key="1">
    <source>
        <dbReference type="EMBL" id="ARX86523.1"/>
    </source>
</evidence>
<name>A0A1Z1WJ98_9ACTN</name>
<dbReference type="KEGG" id="salf:SMD44_05995"/>
<accession>A0A1Z1WJ98</accession>